<dbReference type="InterPro" id="IPR013221">
    <property type="entry name" value="Mur_ligase_cen"/>
</dbReference>
<dbReference type="PIRSF" id="PIRSF001563">
    <property type="entry name" value="Folylpolyglu_synth"/>
    <property type="match status" value="1"/>
</dbReference>
<evidence type="ECO:0000256" key="16">
    <source>
        <dbReference type="ARBA" id="ARBA00047493"/>
    </source>
</evidence>
<evidence type="ECO:0000256" key="2">
    <source>
        <dbReference type="ARBA" id="ARBA00004799"/>
    </source>
</evidence>
<dbReference type="AlphaFoldDB" id="A0A1G6GHZ4"/>
<dbReference type="NCBIfam" id="TIGR01499">
    <property type="entry name" value="folC"/>
    <property type="match status" value="1"/>
</dbReference>
<evidence type="ECO:0000259" key="20">
    <source>
        <dbReference type="Pfam" id="PF08245"/>
    </source>
</evidence>
<dbReference type="InterPro" id="IPR018109">
    <property type="entry name" value="Folylpolyglutamate_synth_CS"/>
</dbReference>
<evidence type="ECO:0000256" key="17">
    <source>
        <dbReference type="ARBA" id="ARBA00049161"/>
    </source>
</evidence>
<evidence type="ECO:0000313" key="21">
    <source>
        <dbReference type="EMBL" id="SDB81463.1"/>
    </source>
</evidence>
<dbReference type="InterPro" id="IPR004101">
    <property type="entry name" value="Mur_ligase_C"/>
</dbReference>
<dbReference type="PANTHER" id="PTHR11136:SF0">
    <property type="entry name" value="DIHYDROFOLATE SYNTHETASE-RELATED"/>
    <property type="match status" value="1"/>
</dbReference>
<feature type="domain" description="Mur ligase central" evidence="20">
    <location>
        <begin position="45"/>
        <end position="274"/>
    </location>
</feature>
<comment type="catalytic activity">
    <reaction evidence="16">
        <text>(6S)-5,6,7,8-tetrahydrofolyl-(gamma-L-Glu)(n) + L-glutamate + ATP = (6S)-5,6,7,8-tetrahydrofolyl-(gamma-L-Glu)(n+1) + ADP + phosphate + H(+)</text>
        <dbReference type="Rhea" id="RHEA:10580"/>
        <dbReference type="Rhea" id="RHEA-COMP:14738"/>
        <dbReference type="Rhea" id="RHEA-COMP:14740"/>
        <dbReference type="ChEBI" id="CHEBI:15378"/>
        <dbReference type="ChEBI" id="CHEBI:29985"/>
        <dbReference type="ChEBI" id="CHEBI:30616"/>
        <dbReference type="ChEBI" id="CHEBI:43474"/>
        <dbReference type="ChEBI" id="CHEBI:141005"/>
        <dbReference type="ChEBI" id="CHEBI:456216"/>
        <dbReference type="EC" id="6.3.2.17"/>
    </reaction>
</comment>
<dbReference type="EMBL" id="FMYM01000001">
    <property type="protein sequence ID" value="SDB81463.1"/>
    <property type="molecule type" value="Genomic_DNA"/>
</dbReference>
<evidence type="ECO:0000256" key="10">
    <source>
        <dbReference type="ARBA" id="ARBA00022723"/>
    </source>
</evidence>
<dbReference type="SUPFAM" id="SSF53623">
    <property type="entry name" value="MurD-like peptide ligases, catalytic domain"/>
    <property type="match status" value="1"/>
</dbReference>
<dbReference type="STRING" id="1464122.SAMN05421737_10171"/>
<reference evidence="22" key="1">
    <citation type="submission" date="2016-09" db="EMBL/GenBank/DDBJ databases">
        <authorList>
            <person name="Varghese N."/>
            <person name="Submissions S."/>
        </authorList>
    </citation>
    <scope>NUCLEOTIDE SEQUENCE [LARGE SCALE GENOMIC DNA]</scope>
    <source>
        <strain evidence="22">25nlg</strain>
    </source>
</reference>
<evidence type="ECO:0000256" key="3">
    <source>
        <dbReference type="ARBA" id="ARBA00005150"/>
    </source>
</evidence>
<evidence type="ECO:0000256" key="11">
    <source>
        <dbReference type="ARBA" id="ARBA00022741"/>
    </source>
</evidence>
<dbReference type="FunFam" id="3.40.1190.10:FF:000004">
    <property type="entry name" value="Dihydrofolate synthase/folylpolyglutamate synthase"/>
    <property type="match status" value="1"/>
</dbReference>
<protein>
    <recommendedName>
        <fullName evidence="8">Dihydrofolate synthase/folylpolyglutamate synthase</fullName>
        <ecNumber evidence="6">6.3.2.12</ecNumber>
        <ecNumber evidence="7">6.3.2.17</ecNumber>
    </recommendedName>
    <alternativeName>
        <fullName evidence="15">Tetrahydrofolylpolyglutamate synthase</fullName>
    </alternativeName>
</protein>
<dbReference type="InterPro" id="IPR036565">
    <property type="entry name" value="Mur-like_cat_sf"/>
</dbReference>
<keyword evidence="22" id="KW-1185">Reference proteome</keyword>
<dbReference type="PROSITE" id="PS01012">
    <property type="entry name" value="FOLYLPOLYGLU_SYNT_2"/>
    <property type="match status" value="1"/>
</dbReference>
<keyword evidence="9 18" id="KW-0436">Ligase</keyword>
<evidence type="ECO:0000256" key="13">
    <source>
        <dbReference type="ARBA" id="ARBA00022842"/>
    </source>
</evidence>
<gene>
    <name evidence="21" type="ORF">SAMN05421737_10171</name>
</gene>
<evidence type="ECO:0000256" key="12">
    <source>
        <dbReference type="ARBA" id="ARBA00022840"/>
    </source>
</evidence>
<comment type="catalytic activity">
    <reaction evidence="17">
        <text>7,8-dihydropteroate + L-glutamate + ATP = 7,8-dihydrofolate + ADP + phosphate + H(+)</text>
        <dbReference type="Rhea" id="RHEA:23584"/>
        <dbReference type="ChEBI" id="CHEBI:15378"/>
        <dbReference type="ChEBI" id="CHEBI:17839"/>
        <dbReference type="ChEBI" id="CHEBI:29985"/>
        <dbReference type="ChEBI" id="CHEBI:30616"/>
        <dbReference type="ChEBI" id="CHEBI:43474"/>
        <dbReference type="ChEBI" id="CHEBI:57451"/>
        <dbReference type="ChEBI" id="CHEBI:456216"/>
        <dbReference type="EC" id="6.3.2.12"/>
    </reaction>
</comment>
<evidence type="ECO:0000256" key="14">
    <source>
        <dbReference type="ARBA" id="ARBA00022909"/>
    </source>
</evidence>
<comment type="pathway">
    <text evidence="2">Cofactor biosynthesis; tetrahydrofolate biosynthesis; 7,8-dihydrofolate from 2-amino-4-hydroxy-6-hydroxymethyl-7,8-dihydropteridine diphosphate and 4-aminobenzoate: step 2/2.</text>
</comment>
<keyword evidence="11 18" id="KW-0547">Nucleotide-binding</keyword>
<evidence type="ECO:0000256" key="1">
    <source>
        <dbReference type="ARBA" id="ARBA00001946"/>
    </source>
</evidence>
<evidence type="ECO:0000256" key="5">
    <source>
        <dbReference type="ARBA" id="ARBA00011245"/>
    </source>
</evidence>
<comment type="cofactor">
    <cofactor evidence="1">
        <name>Mg(2+)</name>
        <dbReference type="ChEBI" id="CHEBI:18420"/>
    </cofactor>
</comment>
<comment type="similarity">
    <text evidence="4 18">Belongs to the folylpolyglutamate synthase family.</text>
</comment>
<dbReference type="InterPro" id="IPR001645">
    <property type="entry name" value="Folylpolyglutamate_synth"/>
</dbReference>
<dbReference type="OrthoDB" id="9809356at2"/>
<dbReference type="PANTHER" id="PTHR11136">
    <property type="entry name" value="FOLYLPOLYGLUTAMATE SYNTHASE-RELATED"/>
    <property type="match status" value="1"/>
</dbReference>
<sequence length="432" mass="47485">MKTAEEAIAWIHSLLPFGIKPGLARMEAMLAALDHPEEKLQAIHVAGTNGKGSTVSFLRHMLQADGWSVGTFTSPYVEQFAERISMNGVPIGDADLLAAAQKIRPLVEEIAKTPLGSPTEFEVLTAMMLWHFGEVVRPDICLVEVGLGGRMDSTNVISPLVSVITTIGYDHMHILGDTLSEIAYEKAGIIKPGTPVVVGNVPEEALAVIGEVAVDKQASLTLFGADFGVETDVVQPEPGVEAFEWKWQRKPAATYKLAMIGPHQRENAAVALATLSVLEKQTACMIREETRREGLKQASWPGRFEYMQQKPDIILDGAHNKEGYEALAAVLEARYPGKKMIMLLAATREKDICDLLAPFHELDIDFMFTTFDFPRAQSAEVLYERAEVASKRCISDWRAALTEVREQMAEEDVLVVAGSLYFVSDVRRGFVG</sequence>
<keyword evidence="12 18" id="KW-0067">ATP-binding</keyword>
<dbReference type="PROSITE" id="PS01011">
    <property type="entry name" value="FOLYLPOLYGLU_SYNT_1"/>
    <property type="match status" value="1"/>
</dbReference>
<evidence type="ECO:0000256" key="4">
    <source>
        <dbReference type="ARBA" id="ARBA00008276"/>
    </source>
</evidence>
<keyword evidence="14" id="KW-0289">Folate biosynthesis</keyword>
<feature type="domain" description="Mur ligase C-terminal" evidence="19">
    <location>
        <begin position="302"/>
        <end position="419"/>
    </location>
</feature>
<keyword evidence="13" id="KW-0460">Magnesium</keyword>
<proteinExistence type="inferred from homology"/>
<dbReference type="EC" id="6.3.2.12" evidence="6"/>
<dbReference type="EC" id="6.3.2.17" evidence="7"/>
<evidence type="ECO:0000313" key="22">
    <source>
        <dbReference type="Proteomes" id="UP000242662"/>
    </source>
</evidence>
<evidence type="ECO:0000256" key="6">
    <source>
        <dbReference type="ARBA" id="ARBA00013023"/>
    </source>
</evidence>
<evidence type="ECO:0000256" key="8">
    <source>
        <dbReference type="ARBA" id="ARBA00019357"/>
    </source>
</evidence>
<dbReference type="RefSeq" id="WP_090774328.1">
    <property type="nucleotide sequence ID" value="NZ_FMYM01000001.1"/>
</dbReference>
<dbReference type="GO" id="GO:0046656">
    <property type="term" value="P:folic acid biosynthetic process"/>
    <property type="evidence" value="ECO:0007669"/>
    <property type="project" value="UniProtKB-KW"/>
</dbReference>
<dbReference type="InterPro" id="IPR036615">
    <property type="entry name" value="Mur_ligase_C_dom_sf"/>
</dbReference>
<dbReference type="GO" id="GO:0005524">
    <property type="term" value="F:ATP binding"/>
    <property type="evidence" value="ECO:0007669"/>
    <property type="project" value="UniProtKB-KW"/>
</dbReference>
<dbReference type="Gene3D" id="3.40.1190.10">
    <property type="entry name" value="Mur-like, catalytic domain"/>
    <property type="match status" value="1"/>
</dbReference>
<evidence type="ECO:0000256" key="7">
    <source>
        <dbReference type="ARBA" id="ARBA00013025"/>
    </source>
</evidence>
<evidence type="ECO:0000256" key="18">
    <source>
        <dbReference type="PIRNR" id="PIRNR001563"/>
    </source>
</evidence>
<evidence type="ECO:0000256" key="15">
    <source>
        <dbReference type="ARBA" id="ARBA00030592"/>
    </source>
</evidence>
<dbReference type="GO" id="GO:0046872">
    <property type="term" value="F:metal ion binding"/>
    <property type="evidence" value="ECO:0007669"/>
    <property type="project" value="UniProtKB-KW"/>
</dbReference>
<dbReference type="Gene3D" id="3.90.190.20">
    <property type="entry name" value="Mur ligase, C-terminal domain"/>
    <property type="match status" value="1"/>
</dbReference>
<evidence type="ECO:0000259" key="19">
    <source>
        <dbReference type="Pfam" id="PF02875"/>
    </source>
</evidence>
<dbReference type="GO" id="GO:0008841">
    <property type="term" value="F:dihydrofolate synthase activity"/>
    <property type="evidence" value="ECO:0007669"/>
    <property type="project" value="UniProtKB-EC"/>
</dbReference>
<dbReference type="Pfam" id="PF02875">
    <property type="entry name" value="Mur_ligase_C"/>
    <property type="match status" value="1"/>
</dbReference>
<organism evidence="21 22">
    <name type="scientific">Shouchella lonarensis</name>
    <dbReference type="NCBI Taxonomy" id="1464122"/>
    <lineage>
        <taxon>Bacteria</taxon>
        <taxon>Bacillati</taxon>
        <taxon>Bacillota</taxon>
        <taxon>Bacilli</taxon>
        <taxon>Bacillales</taxon>
        <taxon>Bacillaceae</taxon>
        <taxon>Shouchella</taxon>
    </lineage>
</organism>
<accession>A0A1G6GHZ4</accession>
<dbReference type="Pfam" id="PF08245">
    <property type="entry name" value="Mur_ligase_M"/>
    <property type="match status" value="1"/>
</dbReference>
<comment type="pathway">
    <text evidence="3">Cofactor biosynthesis; tetrahydrofolylpolyglutamate biosynthesis.</text>
</comment>
<evidence type="ECO:0000256" key="9">
    <source>
        <dbReference type="ARBA" id="ARBA00022598"/>
    </source>
</evidence>
<dbReference type="SUPFAM" id="SSF53244">
    <property type="entry name" value="MurD-like peptide ligases, peptide-binding domain"/>
    <property type="match status" value="1"/>
</dbReference>
<keyword evidence="10" id="KW-0479">Metal-binding</keyword>
<dbReference type="Proteomes" id="UP000242662">
    <property type="component" value="Unassembled WGS sequence"/>
</dbReference>
<comment type="subunit">
    <text evidence="5">Monomer.</text>
</comment>
<dbReference type="GO" id="GO:0004326">
    <property type="term" value="F:tetrahydrofolylpolyglutamate synthase activity"/>
    <property type="evidence" value="ECO:0007669"/>
    <property type="project" value="UniProtKB-EC"/>
</dbReference>
<name>A0A1G6GHZ4_9BACI</name>
<dbReference type="GO" id="GO:0005737">
    <property type="term" value="C:cytoplasm"/>
    <property type="evidence" value="ECO:0007669"/>
    <property type="project" value="TreeGrafter"/>
</dbReference>